<dbReference type="EMBL" id="CP092625">
    <property type="protein sequence ID" value="UMM40513.1"/>
    <property type="molecule type" value="Genomic_DNA"/>
</dbReference>
<proteinExistence type="predicted"/>
<keyword evidence="1" id="KW-1133">Transmembrane helix</keyword>
<dbReference type="Proteomes" id="UP000829354">
    <property type="component" value="Chromosome X"/>
</dbReference>
<protein>
    <submittedName>
        <fullName evidence="2">Uncharacterized protein</fullName>
    </submittedName>
</protein>
<evidence type="ECO:0000256" key="1">
    <source>
        <dbReference type="SAM" id="Phobius"/>
    </source>
</evidence>
<gene>
    <name evidence="2" type="ORF">L5515_017114</name>
</gene>
<evidence type="ECO:0000313" key="3">
    <source>
        <dbReference type="Proteomes" id="UP000829354"/>
    </source>
</evidence>
<dbReference type="AlphaFoldDB" id="A0AAE9F8L4"/>
<keyword evidence="1" id="KW-0472">Membrane</keyword>
<sequence>MNYIRKPSFRKSSNTFKFLHHRHFLLSFQNNAKRCGISLAVASSNLPVIAFCSTCRGSAHRSFIHCTDMSFQLTLFSMLLLLIAVVVGQPIQSPSGDLRVHAVQDNSPLSMEAFNDDPAVYDYIEQSDPTFKVMEKKWANQVRFGKRASWASSVRFG</sequence>
<feature type="transmembrane region" description="Helical" evidence="1">
    <location>
        <begin position="71"/>
        <end position="91"/>
    </location>
</feature>
<keyword evidence="3" id="KW-1185">Reference proteome</keyword>
<organism evidence="2 3">
    <name type="scientific">Caenorhabditis briggsae</name>
    <dbReference type="NCBI Taxonomy" id="6238"/>
    <lineage>
        <taxon>Eukaryota</taxon>
        <taxon>Metazoa</taxon>
        <taxon>Ecdysozoa</taxon>
        <taxon>Nematoda</taxon>
        <taxon>Chromadorea</taxon>
        <taxon>Rhabditida</taxon>
        <taxon>Rhabditina</taxon>
        <taxon>Rhabditomorpha</taxon>
        <taxon>Rhabditoidea</taxon>
        <taxon>Rhabditidae</taxon>
        <taxon>Peloderinae</taxon>
        <taxon>Caenorhabditis</taxon>
    </lineage>
</organism>
<name>A0AAE9F8L4_CAEBR</name>
<accession>A0AAE9F8L4</accession>
<reference evidence="2 3" key="1">
    <citation type="submission" date="2022-04" db="EMBL/GenBank/DDBJ databases">
        <title>Chromosome-level reference genomes for two strains of Caenorhabditis briggsae: an improved platform for comparative genomics.</title>
        <authorList>
            <person name="Stevens L."/>
            <person name="Andersen E."/>
        </authorList>
    </citation>
    <scope>NUCLEOTIDE SEQUENCE [LARGE SCALE GENOMIC DNA]</scope>
    <source>
        <strain evidence="2">VX34</strain>
        <tissue evidence="2">Whole-organism</tissue>
    </source>
</reference>
<evidence type="ECO:0000313" key="2">
    <source>
        <dbReference type="EMBL" id="UMM40513.1"/>
    </source>
</evidence>
<keyword evidence="1" id="KW-0812">Transmembrane</keyword>